<evidence type="ECO:0000256" key="3">
    <source>
        <dbReference type="ARBA" id="ARBA00006001"/>
    </source>
</evidence>
<comment type="similarity">
    <text evidence="18">Belongs to the NnrE/AIBP family.</text>
</comment>
<evidence type="ECO:0000256" key="2">
    <source>
        <dbReference type="ARBA" id="ARBA00000909"/>
    </source>
</evidence>
<organism evidence="22 23">
    <name type="scientific">Prosthecochloris ethylica</name>
    <dbReference type="NCBI Taxonomy" id="2743976"/>
    <lineage>
        <taxon>Bacteria</taxon>
        <taxon>Pseudomonadati</taxon>
        <taxon>Chlorobiota</taxon>
        <taxon>Chlorobiia</taxon>
        <taxon>Chlorobiales</taxon>
        <taxon>Chlorobiaceae</taxon>
        <taxon>Prosthecochloris</taxon>
    </lineage>
</organism>
<dbReference type="PANTHER" id="PTHR12592">
    <property type="entry name" value="ATP-DEPENDENT (S)-NAD(P)H-HYDRATE DEHYDRATASE FAMILY MEMBER"/>
    <property type="match status" value="1"/>
</dbReference>
<evidence type="ECO:0000256" key="12">
    <source>
        <dbReference type="ARBA" id="ARBA00023239"/>
    </source>
</evidence>
<comment type="similarity">
    <text evidence="4 19">In the C-terminal section; belongs to the NnrD/CARKD family.</text>
</comment>
<dbReference type="PIRSF" id="PIRSF017184">
    <property type="entry name" value="Nnr"/>
    <property type="match status" value="1"/>
</dbReference>
<dbReference type="HAMAP" id="MF_01965">
    <property type="entry name" value="NADHX_dehydratase"/>
    <property type="match status" value="1"/>
</dbReference>
<comment type="cofactor">
    <cofactor evidence="18 19">
        <name>K(+)</name>
        <dbReference type="ChEBI" id="CHEBI:29103"/>
    </cofactor>
    <text evidence="18 19">Binds 1 potassium ion per subunit.</text>
</comment>
<dbReference type="CDD" id="cd01171">
    <property type="entry name" value="YXKO-related"/>
    <property type="match status" value="1"/>
</dbReference>
<dbReference type="PROSITE" id="PS51385">
    <property type="entry name" value="YJEF_N"/>
    <property type="match status" value="1"/>
</dbReference>
<keyword evidence="23" id="KW-1185">Reference proteome</keyword>
<dbReference type="PROSITE" id="PS51383">
    <property type="entry name" value="YJEF_C_3"/>
    <property type="match status" value="1"/>
</dbReference>
<comment type="subunit">
    <text evidence="17">Homotetramer.</text>
</comment>
<dbReference type="Pfam" id="PF01256">
    <property type="entry name" value="Carb_kinase"/>
    <property type="match status" value="1"/>
</dbReference>
<evidence type="ECO:0000256" key="15">
    <source>
        <dbReference type="ARBA" id="ARBA00048238"/>
    </source>
</evidence>
<keyword evidence="7 17" id="KW-0067">ATP-binding</keyword>
<dbReference type="Gene3D" id="3.40.50.10260">
    <property type="entry name" value="YjeF N-terminal domain"/>
    <property type="match status" value="1"/>
</dbReference>
<accession>A0ABR9XPZ1</accession>
<feature type="binding site" evidence="17">
    <location>
        <begin position="436"/>
        <end position="440"/>
    </location>
    <ligand>
        <name>AMP</name>
        <dbReference type="ChEBI" id="CHEBI:456215"/>
    </ligand>
</feature>
<feature type="binding site" evidence="17">
    <location>
        <position position="284"/>
    </location>
    <ligand>
        <name>(6S)-NADPHX</name>
        <dbReference type="ChEBI" id="CHEBI:64076"/>
    </ligand>
</feature>
<feature type="binding site" evidence="18">
    <location>
        <position position="180"/>
    </location>
    <ligand>
        <name>(6S)-NADPHX</name>
        <dbReference type="ChEBI" id="CHEBI:64076"/>
    </ligand>
</feature>
<feature type="binding site" evidence="17">
    <location>
        <position position="344"/>
    </location>
    <ligand>
        <name>(6S)-NADPHX</name>
        <dbReference type="ChEBI" id="CHEBI:64076"/>
    </ligand>
</feature>
<dbReference type="InterPro" id="IPR036652">
    <property type="entry name" value="YjeF_N_dom_sf"/>
</dbReference>
<feature type="binding site" evidence="18">
    <location>
        <begin position="64"/>
        <end position="68"/>
    </location>
    <ligand>
        <name>(6S)-NADPHX</name>
        <dbReference type="ChEBI" id="CHEBI:64076"/>
    </ligand>
</feature>
<dbReference type="SUPFAM" id="SSF53613">
    <property type="entry name" value="Ribokinase-like"/>
    <property type="match status" value="1"/>
</dbReference>
<evidence type="ECO:0000256" key="8">
    <source>
        <dbReference type="ARBA" id="ARBA00022857"/>
    </source>
</evidence>
<evidence type="ECO:0000256" key="4">
    <source>
        <dbReference type="ARBA" id="ARBA00009524"/>
    </source>
</evidence>
<comment type="catalytic activity">
    <reaction evidence="16 17 19">
        <text>(6S)-NADPHX + ADP = AMP + phosphate + NADPH + H(+)</text>
        <dbReference type="Rhea" id="RHEA:32235"/>
        <dbReference type="ChEBI" id="CHEBI:15378"/>
        <dbReference type="ChEBI" id="CHEBI:43474"/>
        <dbReference type="ChEBI" id="CHEBI:57783"/>
        <dbReference type="ChEBI" id="CHEBI:64076"/>
        <dbReference type="ChEBI" id="CHEBI:456215"/>
        <dbReference type="ChEBI" id="CHEBI:456216"/>
        <dbReference type="EC" id="4.2.1.136"/>
    </reaction>
</comment>
<dbReference type="Gene3D" id="3.40.1190.20">
    <property type="match status" value="1"/>
</dbReference>
<comment type="catalytic activity">
    <reaction evidence="2 18 19">
        <text>(6R)-NADPHX = (6S)-NADPHX</text>
        <dbReference type="Rhea" id="RHEA:32227"/>
        <dbReference type="ChEBI" id="CHEBI:64076"/>
        <dbReference type="ChEBI" id="CHEBI:64077"/>
        <dbReference type="EC" id="5.1.99.6"/>
    </reaction>
</comment>
<keyword evidence="8 17" id="KW-0521">NADP</keyword>
<evidence type="ECO:0000256" key="1">
    <source>
        <dbReference type="ARBA" id="ARBA00000013"/>
    </source>
</evidence>
<evidence type="ECO:0000256" key="10">
    <source>
        <dbReference type="ARBA" id="ARBA00023027"/>
    </source>
</evidence>
<name>A0ABR9XPZ1_9CHLB</name>
<evidence type="ECO:0000256" key="9">
    <source>
        <dbReference type="ARBA" id="ARBA00022958"/>
    </source>
</evidence>
<evidence type="ECO:0000256" key="13">
    <source>
        <dbReference type="ARBA" id="ARBA00023268"/>
    </source>
</evidence>
<keyword evidence="13" id="KW-0511">Multifunctional enzyme</keyword>
<dbReference type="SUPFAM" id="SSF64153">
    <property type="entry name" value="YjeF N-terminal domain-like"/>
    <property type="match status" value="1"/>
</dbReference>
<reference evidence="22 23" key="1">
    <citation type="journal article" date="2020" name="Microorganisms">
        <title>Simultaneous Genome Sequencing of Prosthecochloris ethylica and Desulfuromonas acetoxidans within a Syntrophic Mixture Reveals Unique Pili and Protein Interactions.</title>
        <authorList>
            <person name="Kyndt J.A."/>
            <person name="Van Beeumen J.J."/>
            <person name="Meyer T.E."/>
        </authorList>
    </citation>
    <scope>NUCLEOTIDE SEQUENCE [LARGE SCALE GENOMIC DNA]</scope>
    <source>
        <strain evidence="22 23">N3</strain>
    </source>
</reference>
<evidence type="ECO:0000259" key="21">
    <source>
        <dbReference type="PROSITE" id="PS51385"/>
    </source>
</evidence>
<dbReference type="NCBIfam" id="TIGR00197">
    <property type="entry name" value="yjeF_nterm"/>
    <property type="match status" value="1"/>
</dbReference>
<comment type="catalytic activity">
    <reaction evidence="15 17 19">
        <text>(6S)-NADHX + ADP = AMP + phosphate + NADH + H(+)</text>
        <dbReference type="Rhea" id="RHEA:32223"/>
        <dbReference type="ChEBI" id="CHEBI:15378"/>
        <dbReference type="ChEBI" id="CHEBI:43474"/>
        <dbReference type="ChEBI" id="CHEBI:57945"/>
        <dbReference type="ChEBI" id="CHEBI:64074"/>
        <dbReference type="ChEBI" id="CHEBI:456215"/>
        <dbReference type="ChEBI" id="CHEBI:456216"/>
        <dbReference type="EC" id="4.2.1.136"/>
    </reaction>
</comment>
<evidence type="ECO:0000256" key="6">
    <source>
        <dbReference type="ARBA" id="ARBA00022741"/>
    </source>
</evidence>
<comment type="cofactor">
    <cofactor evidence="17">
        <name>Mg(2+)</name>
        <dbReference type="ChEBI" id="CHEBI:18420"/>
    </cofactor>
</comment>
<comment type="function">
    <text evidence="18">Catalyzes the epimerization of the S- and R-forms of NAD(P)HX, a damaged form of NAD(P)H that is a result of enzymatic or heat-dependent hydration. This is a prerequisite for the S-specific NAD(P)H-hydrate dehydratase to allow the repair of both epimers of NAD(P)HX.</text>
</comment>
<comment type="similarity">
    <text evidence="3 19">In the N-terminal section; belongs to the NnrE/AIBP family.</text>
</comment>
<protein>
    <recommendedName>
        <fullName evidence="19">Bifunctional NAD(P)H-hydrate repair enzyme</fullName>
    </recommendedName>
    <alternativeName>
        <fullName evidence="19">Nicotinamide nucleotide repair protein</fullName>
    </alternativeName>
    <domain>
        <recommendedName>
            <fullName evidence="19">ADP-dependent (S)-NAD(P)H-hydrate dehydratase</fullName>
            <ecNumber evidence="19">4.2.1.136</ecNumber>
        </recommendedName>
        <alternativeName>
            <fullName evidence="19">ADP-dependent NAD(P)HX dehydratase</fullName>
        </alternativeName>
    </domain>
    <domain>
        <recommendedName>
            <fullName evidence="19">NAD(P)H-hydrate epimerase</fullName>
            <ecNumber evidence="19">5.1.99.6</ecNumber>
        </recommendedName>
    </domain>
</protein>
<comment type="function">
    <text evidence="17">Catalyzes the dehydration of the S-form of NAD(P)HX at the expense of ADP, which is converted to AMP. Together with NAD(P)HX epimerase, which catalyzes the epimerization of the S- and R-forms, the enzyme allows the repair of both epimers of NAD(P)HX, a damaged form of NAD(P)H that is a result of enzymatic or heat-dependent hydration.</text>
</comment>
<feature type="domain" description="YjeF C-terminal" evidence="20">
    <location>
        <begin position="245"/>
        <end position="523"/>
    </location>
</feature>
<comment type="similarity">
    <text evidence="17">Belongs to the NnrD/CARKD family.</text>
</comment>
<dbReference type="NCBIfam" id="TIGR00196">
    <property type="entry name" value="yjeF_cterm"/>
    <property type="match status" value="1"/>
</dbReference>
<keyword evidence="11 18" id="KW-0413">Isomerase</keyword>
<feature type="binding site" evidence="18">
    <location>
        <position position="183"/>
    </location>
    <ligand>
        <name>K(+)</name>
        <dbReference type="ChEBI" id="CHEBI:29103"/>
    </ligand>
</feature>
<dbReference type="HAMAP" id="MF_01966">
    <property type="entry name" value="NADHX_epimerase"/>
    <property type="match status" value="1"/>
</dbReference>
<evidence type="ECO:0000256" key="5">
    <source>
        <dbReference type="ARBA" id="ARBA00022723"/>
    </source>
</evidence>
<comment type="caution">
    <text evidence="22">The sequence shown here is derived from an EMBL/GenBank/DDBJ whole genome shotgun (WGS) entry which is preliminary data.</text>
</comment>
<evidence type="ECO:0000256" key="16">
    <source>
        <dbReference type="ARBA" id="ARBA00049209"/>
    </source>
</evidence>
<feature type="binding site" evidence="18">
    <location>
        <position position="138"/>
    </location>
    <ligand>
        <name>K(+)</name>
        <dbReference type="ChEBI" id="CHEBI:29103"/>
    </ligand>
</feature>
<keyword evidence="10 17" id="KW-0520">NAD</keyword>
<feature type="binding site" evidence="17">
    <location>
        <position position="465"/>
    </location>
    <ligand>
        <name>AMP</name>
        <dbReference type="ChEBI" id="CHEBI:456215"/>
    </ligand>
</feature>
<keyword evidence="9 18" id="KW-0630">Potassium</keyword>
<evidence type="ECO:0000256" key="19">
    <source>
        <dbReference type="PIRNR" id="PIRNR017184"/>
    </source>
</evidence>
<dbReference type="Pfam" id="PF03853">
    <property type="entry name" value="YjeF_N"/>
    <property type="match status" value="1"/>
</dbReference>
<evidence type="ECO:0000259" key="20">
    <source>
        <dbReference type="PROSITE" id="PS51383"/>
    </source>
</evidence>
<dbReference type="RefSeq" id="WP_175187132.1">
    <property type="nucleotide sequence ID" value="NZ_JABVZQ010000004.1"/>
</dbReference>
<dbReference type="Proteomes" id="UP000619838">
    <property type="component" value="Unassembled WGS sequence"/>
</dbReference>
<comment type="function">
    <text evidence="14 19">Bifunctional enzyme that catalyzes the epimerization of the S- and R-forms of NAD(P)HX and the dehydration of the S-form of NAD(P)HX at the expense of ADP, which is converted to AMP. This allows the repair of both epimers of NAD(P)HX, a damaged form of NAD(P)H that is a result of enzymatic or heat-dependent hydration.</text>
</comment>
<dbReference type="EC" id="5.1.99.6" evidence="19"/>
<dbReference type="InterPro" id="IPR029056">
    <property type="entry name" value="Ribokinase-like"/>
</dbReference>
<dbReference type="EMBL" id="JADGII010000002">
    <property type="protein sequence ID" value="MBF0635876.1"/>
    <property type="molecule type" value="Genomic_DNA"/>
</dbReference>
<evidence type="ECO:0000313" key="23">
    <source>
        <dbReference type="Proteomes" id="UP000619838"/>
    </source>
</evidence>
<dbReference type="EC" id="4.2.1.136" evidence="19"/>
<evidence type="ECO:0000256" key="7">
    <source>
        <dbReference type="ARBA" id="ARBA00022840"/>
    </source>
</evidence>
<evidence type="ECO:0000256" key="14">
    <source>
        <dbReference type="ARBA" id="ARBA00025153"/>
    </source>
</evidence>
<proteinExistence type="inferred from homology"/>
<evidence type="ECO:0000256" key="11">
    <source>
        <dbReference type="ARBA" id="ARBA00023235"/>
    </source>
</evidence>
<dbReference type="PANTHER" id="PTHR12592:SF0">
    <property type="entry name" value="ATP-DEPENDENT (S)-NAD(P)H-HYDRATE DEHYDRATASE"/>
    <property type="match status" value="1"/>
</dbReference>
<feature type="binding site" evidence="18">
    <location>
        <position position="65"/>
    </location>
    <ligand>
        <name>K(+)</name>
        <dbReference type="ChEBI" id="CHEBI:29103"/>
    </ligand>
</feature>
<keyword evidence="6 17" id="KW-0547">Nucleotide-binding</keyword>
<keyword evidence="12 17" id="KW-0456">Lyase</keyword>
<feature type="binding site" evidence="17">
    <location>
        <position position="399"/>
    </location>
    <ligand>
        <name>(6S)-NADPHX</name>
        <dbReference type="ChEBI" id="CHEBI:64076"/>
    </ligand>
</feature>
<gene>
    <name evidence="17" type="primary">nnrD</name>
    <name evidence="18" type="synonym">nnrE</name>
    <name evidence="22" type="ORF">INT08_01585</name>
</gene>
<keyword evidence="5 18" id="KW-0479">Metal-binding</keyword>
<feature type="binding site" evidence="17">
    <location>
        <position position="466"/>
    </location>
    <ligand>
        <name>(6S)-NADPHX</name>
        <dbReference type="ChEBI" id="CHEBI:64076"/>
    </ligand>
</feature>
<dbReference type="InterPro" id="IPR030677">
    <property type="entry name" value="Nnr"/>
</dbReference>
<comment type="catalytic activity">
    <reaction evidence="1 18 19">
        <text>(6R)-NADHX = (6S)-NADHX</text>
        <dbReference type="Rhea" id="RHEA:32215"/>
        <dbReference type="ChEBI" id="CHEBI:64074"/>
        <dbReference type="ChEBI" id="CHEBI:64075"/>
        <dbReference type="EC" id="5.1.99.6"/>
    </reaction>
</comment>
<feature type="domain" description="YjeF N-terminal" evidence="21">
    <location>
        <begin position="10"/>
        <end position="237"/>
    </location>
</feature>
<dbReference type="InterPro" id="IPR000631">
    <property type="entry name" value="CARKD"/>
</dbReference>
<comment type="caution">
    <text evidence="18">Lacks conserved residue(s) required for the propagation of feature annotation.</text>
</comment>
<evidence type="ECO:0000256" key="18">
    <source>
        <dbReference type="HAMAP-Rule" id="MF_01966"/>
    </source>
</evidence>
<dbReference type="InterPro" id="IPR004443">
    <property type="entry name" value="YjeF_N_dom"/>
</dbReference>
<evidence type="ECO:0000313" key="22">
    <source>
        <dbReference type="EMBL" id="MBF0635876.1"/>
    </source>
</evidence>
<sequence>MNAIVTGKEMAQADNAAIDKLLTSETRLMELAGRQAAEIISRSLHRENGQLHDCGFLILCGKGNNGGDGFVLARHLLNKGASVDVVTLYPPDSLKDINREGLGILQAYASHSSRLRLFATLDDAMNTIEQQEYTAIIDALLGTGLNLEHEGVTLRDPVRSAIELINSRSSQNASPVIALDLPSGLDATTGYSAAPTIRADMTITMAYRKTGFFFNAGPELTGEVHTAEISIPPFLLPETCCREIDDEYASACFTLRSPSSAKHTNGKLLIIAGSLSPEASMTGAAILATRAALACGTGYVCTSLPLEAAAALHATAPAATVISRKPDALEQKIRWADAIVLGCGLGRTPADLELVRRLVTSRVFTTKKVVLDADALFALAESGIDLAQSGMQDAVLTPHNGEFSRLTGLAIPDISADPIMHARVFSRNHNVALLLKGNPTVISSPQGKVHLNTSGTEALATAGTGDILSGMIGALAAKGCSTFEAASAASWFHARAGDLAHDLSSLVTAEQVVHRIPEAISEMFSITPDTP</sequence>
<evidence type="ECO:0000256" key="17">
    <source>
        <dbReference type="HAMAP-Rule" id="MF_01965"/>
    </source>
</evidence>